<feature type="compositionally biased region" description="Pro residues" evidence="8">
    <location>
        <begin position="30"/>
        <end position="40"/>
    </location>
</feature>
<keyword evidence="4" id="KW-0378">Hydrolase</keyword>
<dbReference type="GO" id="GO:0005615">
    <property type="term" value="C:extracellular space"/>
    <property type="evidence" value="ECO:0007669"/>
    <property type="project" value="TreeGrafter"/>
</dbReference>
<dbReference type="GO" id="GO:0004181">
    <property type="term" value="F:metallocarboxypeptidase activity"/>
    <property type="evidence" value="ECO:0007669"/>
    <property type="project" value="InterPro"/>
</dbReference>
<dbReference type="PANTHER" id="PTHR11705:SF143">
    <property type="entry name" value="SLL0236 PROTEIN"/>
    <property type="match status" value="1"/>
</dbReference>
<evidence type="ECO:0000256" key="7">
    <source>
        <dbReference type="PROSITE-ProRule" id="PRU01379"/>
    </source>
</evidence>
<dbReference type="eggNOG" id="COG2866">
    <property type="taxonomic scope" value="Bacteria"/>
</dbReference>
<evidence type="ECO:0000313" key="11">
    <source>
        <dbReference type="EMBL" id="GAB95771.1"/>
    </source>
</evidence>
<feature type="region of interest" description="Disordered" evidence="8">
    <location>
        <begin position="25"/>
        <end position="74"/>
    </location>
</feature>
<name>K6WPM5_9MICO</name>
<proteinExistence type="inferred from homology"/>
<comment type="similarity">
    <text evidence="2 7">Belongs to the peptidase M14 family.</text>
</comment>
<reference evidence="11 12" key="1">
    <citation type="submission" date="2012-08" db="EMBL/GenBank/DDBJ databases">
        <title>Whole genome shotgun sequence of Kineosphaera limosa NBRC 100340.</title>
        <authorList>
            <person name="Yoshida I."/>
            <person name="Isaki S."/>
            <person name="Hosoyama A."/>
            <person name="Tsuchikane K."/>
            <person name="Katsumata H."/>
            <person name="Ando Y."/>
            <person name="Ohji S."/>
            <person name="Hamada M."/>
            <person name="Tamura T."/>
            <person name="Yamazoe A."/>
            <person name="Yamazaki S."/>
            <person name="Fujita N."/>
        </authorList>
    </citation>
    <scope>NUCLEOTIDE SEQUENCE [LARGE SCALE GENOMIC DNA]</scope>
    <source>
        <strain evidence="11 12">NBRC 100340</strain>
    </source>
</reference>
<keyword evidence="5" id="KW-0862">Zinc</keyword>
<dbReference type="AlphaFoldDB" id="K6WPM5"/>
<evidence type="ECO:0000256" key="3">
    <source>
        <dbReference type="ARBA" id="ARBA00022670"/>
    </source>
</evidence>
<dbReference type="Pfam" id="PF00246">
    <property type="entry name" value="Peptidase_M14"/>
    <property type="match status" value="1"/>
</dbReference>
<evidence type="ECO:0000256" key="6">
    <source>
        <dbReference type="ARBA" id="ARBA00023049"/>
    </source>
</evidence>
<dbReference type="PANTHER" id="PTHR11705">
    <property type="entry name" value="PROTEASE FAMILY M14 CARBOXYPEPTIDASE A,B"/>
    <property type="match status" value="1"/>
</dbReference>
<dbReference type="OrthoDB" id="3296095at2"/>
<gene>
    <name evidence="11" type="ORF">KILIM_026_00420</name>
</gene>
<dbReference type="SUPFAM" id="SSF53187">
    <property type="entry name" value="Zn-dependent exopeptidases"/>
    <property type="match status" value="1"/>
</dbReference>
<feature type="signal peptide" evidence="9">
    <location>
        <begin position="1"/>
        <end position="24"/>
    </location>
</feature>
<comment type="caution">
    <text evidence="11">The sequence shown here is derived from an EMBL/GenBank/DDBJ whole genome shotgun (WGS) entry which is preliminary data.</text>
</comment>
<organism evidence="11 12">
    <name type="scientific">Kineosphaera limosa NBRC 100340</name>
    <dbReference type="NCBI Taxonomy" id="1184609"/>
    <lineage>
        <taxon>Bacteria</taxon>
        <taxon>Bacillati</taxon>
        <taxon>Actinomycetota</taxon>
        <taxon>Actinomycetes</taxon>
        <taxon>Micrococcales</taxon>
        <taxon>Dermatophilaceae</taxon>
        <taxon>Kineosphaera</taxon>
    </lineage>
</organism>
<evidence type="ECO:0000256" key="2">
    <source>
        <dbReference type="ARBA" id="ARBA00005988"/>
    </source>
</evidence>
<dbReference type="PROSITE" id="PS52035">
    <property type="entry name" value="PEPTIDASE_M14"/>
    <property type="match status" value="1"/>
</dbReference>
<dbReference type="RefSeq" id="WP_006592303.1">
    <property type="nucleotide sequence ID" value="NZ_BAHD01000026.1"/>
</dbReference>
<evidence type="ECO:0000256" key="4">
    <source>
        <dbReference type="ARBA" id="ARBA00022801"/>
    </source>
</evidence>
<dbReference type="GO" id="GO:0006508">
    <property type="term" value="P:proteolysis"/>
    <property type="evidence" value="ECO:0007669"/>
    <property type="project" value="UniProtKB-KW"/>
</dbReference>
<evidence type="ECO:0000259" key="10">
    <source>
        <dbReference type="PROSITE" id="PS52035"/>
    </source>
</evidence>
<dbReference type="EMBL" id="BAHD01000026">
    <property type="protein sequence ID" value="GAB95771.1"/>
    <property type="molecule type" value="Genomic_DNA"/>
</dbReference>
<evidence type="ECO:0000256" key="8">
    <source>
        <dbReference type="SAM" id="MobiDB-lite"/>
    </source>
</evidence>
<keyword evidence="9" id="KW-0732">Signal</keyword>
<keyword evidence="3" id="KW-0645">Protease</keyword>
<keyword evidence="6" id="KW-0482">Metalloprotease</keyword>
<sequence length="320" mass="34492">MQRRTTLLALVAGLATAIPMGAAAAAPSAPESPRPTPPSAPAATTLGDALTDAGAARGSAAATPRTPFETSNGAQWSTFEQWQGFWRALDADNDRVRITEVGRSGQDRPIDLIAIGAPAPRSQSAAANGSVILYNCSIHGDEPSGREACMTFGRDLATSRDARVERFLRQTTVLFVNINPDGWIADTRQNGANVDVNRDFLELATSEGRVLATLIRDWQPDVLNDLHEYAPREFYDAQATTLWPRNRNVDDGVHALGKSMVLDYTGARIVAAGMTNAIYGHLNKEGRPFRQVAGDGQARILRNYSGLRHIVGQLTEAACR</sequence>
<feature type="domain" description="Peptidase M14" evidence="10">
    <location>
        <begin position="75"/>
        <end position="320"/>
    </location>
</feature>
<feature type="compositionally biased region" description="Low complexity" evidence="8">
    <location>
        <begin position="41"/>
        <end position="67"/>
    </location>
</feature>
<dbReference type="Proteomes" id="UP000008366">
    <property type="component" value="Unassembled WGS sequence"/>
</dbReference>
<comment type="cofactor">
    <cofactor evidence="1">
        <name>Zn(2+)</name>
        <dbReference type="ChEBI" id="CHEBI:29105"/>
    </cofactor>
</comment>
<evidence type="ECO:0000256" key="9">
    <source>
        <dbReference type="SAM" id="SignalP"/>
    </source>
</evidence>
<dbReference type="GO" id="GO:0008270">
    <property type="term" value="F:zinc ion binding"/>
    <property type="evidence" value="ECO:0007669"/>
    <property type="project" value="InterPro"/>
</dbReference>
<accession>K6WPM5</accession>
<evidence type="ECO:0000256" key="5">
    <source>
        <dbReference type="ARBA" id="ARBA00022833"/>
    </source>
</evidence>
<keyword evidence="12" id="KW-1185">Reference proteome</keyword>
<feature type="chain" id="PRO_5038433065" description="Peptidase M14 domain-containing protein" evidence="9">
    <location>
        <begin position="25"/>
        <end position="320"/>
    </location>
</feature>
<protein>
    <recommendedName>
        <fullName evidence="10">Peptidase M14 domain-containing protein</fullName>
    </recommendedName>
</protein>
<dbReference type="SMART" id="SM00631">
    <property type="entry name" value="Zn_pept"/>
    <property type="match status" value="1"/>
</dbReference>
<evidence type="ECO:0000313" key="12">
    <source>
        <dbReference type="Proteomes" id="UP000008366"/>
    </source>
</evidence>
<dbReference type="STRING" id="1184609.KILIM_026_00420"/>
<comment type="caution">
    <text evidence="7">Lacks conserved residue(s) required for the propagation of feature annotation.</text>
</comment>
<dbReference type="Gene3D" id="3.40.630.10">
    <property type="entry name" value="Zn peptidases"/>
    <property type="match status" value="1"/>
</dbReference>
<dbReference type="InterPro" id="IPR000834">
    <property type="entry name" value="Peptidase_M14"/>
</dbReference>
<evidence type="ECO:0000256" key="1">
    <source>
        <dbReference type="ARBA" id="ARBA00001947"/>
    </source>
</evidence>